<dbReference type="PANTHER" id="PTHR22993">
    <property type="entry name" value="FORMAMIDOPYRIMIDINE-DNA GLYCOSYLASE"/>
    <property type="match status" value="1"/>
</dbReference>
<keyword evidence="11" id="KW-0234">DNA repair</keyword>
<dbReference type="InterPro" id="IPR000214">
    <property type="entry name" value="Znf_DNA_glyclase/AP_lyase"/>
</dbReference>
<evidence type="ECO:0000256" key="14">
    <source>
        <dbReference type="ARBA" id="ARBA00023295"/>
    </source>
</evidence>
<keyword evidence="5" id="KW-0479">Metal-binding</keyword>
<dbReference type="SUPFAM" id="SSF81624">
    <property type="entry name" value="N-terminal domain of MutM-like DNA repair proteins"/>
    <property type="match status" value="1"/>
</dbReference>
<dbReference type="PROSITE" id="PS51066">
    <property type="entry name" value="ZF_FPG_2"/>
    <property type="match status" value="1"/>
</dbReference>
<dbReference type="InterPro" id="IPR035937">
    <property type="entry name" value="FPG_N"/>
</dbReference>
<evidence type="ECO:0000256" key="1">
    <source>
        <dbReference type="ARBA" id="ARBA00001668"/>
    </source>
</evidence>
<evidence type="ECO:0000313" key="20">
    <source>
        <dbReference type="Proteomes" id="UP000177707"/>
    </source>
</evidence>
<dbReference type="PROSITE" id="PS51068">
    <property type="entry name" value="FPG_CAT"/>
    <property type="match status" value="1"/>
</dbReference>
<reference evidence="19 20" key="1">
    <citation type="journal article" date="2016" name="Nat. Commun.">
        <title>Thousands of microbial genomes shed light on interconnected biogeochemical processes in an aquifer system.</title>
        <authorList>
            <person name="Anantharaman K."/>
            <person name="Brown C.T."/>
            <person name="Hug L.A."/>
            <person name="Sharon I."/>
            <person name="Castelle C.J."/>
            <person name="Probst A.J."/>
            <person name="Thomas B.C."/>
            <person name="Singh A."/>
            <person name="Wilkins M.J."/>
            <person name="Karaoz U."/>
            <person name="Brodie E.L."/>
            <person name="Williams K.H."/>
            <person name="Hubbard S.S."/>
            <person name="Banfield J.F."/>
        </authorList>
    </citation>
    <scope>NUCLEOTIDE SEQUENCE [LARGE SCALE GENOMIC DNA]</scope>
</reference>
<dbReference type="InterPro" id="IPR015886">
    <property type="entry name" value="H2TH_FPG"/>
</dbReference>
<dbReference type="SMART" id="SM00898">
    <property type="entry name" value="Fapy_DNA_glyco"/>
    <property type="match status" value="1"/>
</dbReference>
<evidence type="ECO:0000259" key="18">
    <source>
        <dbReference type="PROSITE" id="PS51068"/>
    </source>
</evidence>
<dbReference type="GO" id="GO:0140078">
    <property type="term" value="F:class I DNA-(apurinic or apyrimidinic site) endonuclease activity"/>
    <property type="evidence" value="ECO:0007669"/>
    <property type="project" value="UniProtKB-EC"/>
</dbReference>
<evidence type="ECO:0000256" key="10">
    <source>
        <dbReference type="ARBA" id="ARBA00023125"/>
    </source>
</evidence>
<evidence type="ECO:0000256" key="3">
    <source>
        <dbReference type="ARBA" id="ARBA00009409"/>
    </source>
</evidence>
<dbReference type="GO" id="GO:0034039">
    <property type="term" value="F:8-oxo-7,8-dihydroguanine DNA N-glycosylase activity"/>
    <property type="evidence" value="ECO:0007669"/>
    <property type="project" value="TreeGrafter"/>
</dbReference>
<evidence type="ECO:0000256" key="8">
    <source>
        <dbReference type="ARBA" id="ARBA00022801"/>
    </source>
</evidence>
<evidence type="ECO:0000256" key="9">
    <source>
        <dbReference type="ARBA" id="ARBA00022833"/>
    </source>
</evidence>
<dbReference type="SUPFAM" id="SSF57716">
    <property type="entry name" value="Glucocorticoid receptor-like (DNA-binding domain)"/>
    <property type="match status" value="1"/>
</dbReference>
<name>A0A1G2TWD2_9BACT</name>
<dbReference type="Pfam" id="PF06831">
    <property type="entry name" value="H2TH"/>
    <property type="match status" value="1"/>
</dbReference>
<dbReference type="EMBL" id="MHWB01000011">
    <property type="protein sequence ID" value="OHB01607.1"/>
    <property type="molecule type" value="Genomic_DNA"/>
</dbReference>
<dbReference type="CDD" id="cd08966">
    <property type="entry name" value="EcFpg-like_N"/>
    <property type="match status" value="1"/>
</dbReference>
<evidence type="ECO:0000256" key="16">
    <source>
        <dbReference type="PROSITE-ProRule" id="PRU00391"/>
    </source>
</evidence>
<comment type="similarity">
    <text evidence="3">Belongs to the FPG family.</text>
</comment>
<gene>
    <name evidence="19" type="ORF">A3A96_02980</name>
</gene>
<dbReference type="SMART" id="SM01232">
    <property type="entry name" value="H2TH"/>
    <property type="match status" value="1"/>
</dbReference>
<dbReference type="Gene3D" id="3.20.190.10">
    <property type="entry name" value="MutM-like, N-terminal"/>
    <property type="match status" value="1"/>
</dbReference>
<feature type="domain" description="Formamidopyrimidine-DNA glycosylase catalytic" evidence="18">
    <location>
        <begin position="2"/>
        <end position="148"/>
    </location>
</feature>
<evidence type="ECO:0000256" key="6">
    <source>
        <dbReference type="ARBA" id="ARBA00022763"/>
    </source>
</evidence>
<feature type="domain" description="FPG-type" evidence="17">
    <location>
        <begin position="274"/>
        <end position="310"/>
    </location>
</feature>
<dbReference type="PANTHER" id="PTHR22993:SF9">
    <property type="entry name" value="FORMAMIDOPYRIMIDINE-DNA GLYCOSYLASE"/>
    <property type="match status" value="1"/>
</dbReference>
<dbReference type="NCBIfam" id="TIGR00577">
    <property type="entry name" value="fpg"/>
    <property type="match status" value="1"/>
</dbReference>
<dbReference type="InterPro" id="IPR010979">
    <property type="entry name" value="Ribosomal_uS13-like_H2TH"/>
</dbReference>
<keyword evidence="14" id="KW-0326">Glycosidase</keyword>
<comment type="cofactor">
    <cofactor evidence="2">
        <name>Zn(2+)</name>
        <dbReference type="ChEBI" id="CHEBI:29105"/>
    </cofactor>
</comment>
<evidence type="ECO:0000256" key="15">
    <source>
        <dbReference type="ARBA" id="ARBA00044632"/>
    </source>
</evidence>
<keyword evidence="7 16" id="KW-0863">Zinc-finger</keyword>
<proteinExistence type="inferred from homology"/>
<keyword evidence="6" id="KW-0227">DNA damage</keyword>
<dbReference type="AlphaFoldDB" id="A0A1G2TWD2"/>
<keyword evidence="12" id="KW-0456">Lyase</keyword>
<dbReference type="NCBIfam" id="NF002211">
    <property type="entry name" value="PRK01103.1"/>
    <property type="match status" value="1"/>
</dbReference>
<comment type="caution">
    <text evidence="19">The sequence shown here is derived from an EMBL/GenBank/DDBJ whole genome shotgun (WGS) entry which is preliminary data.</text>
</comment>
<dbReference type="GO" id="GO:0003684">
    <property type="term" value="F:damaged DNA binding"/>
    <property type="evidence" value="ECO:0007669"/>
    <property type="project" value="InterPro"/>
</dbReference>
<dbReference type="GO" id="GO:0006284">
    <property type="term" value="P:base-excision repair"/>
    <property type="evidence" value="ECO:0007669"/>
    <property type="project" value="InterPro"/>
</dbReference>
<dbReference type="InterPro" id="IPR020629">
    <property type="entry name" value="FPG_Glyclase"/>
</dbReference>
<comment type="catalytic activity">
    <reaction evidence="15">
        <text>2'-deoxyribonucleotide-(2'-deoxyribose 5'-phosphate)-2'-deoxyribonucleotide-DNA = a 3'-end 2'-deoxyribonucleotide-(2,3-dehydro-2,3-deoxyribose 5'-phosphate)-DNA + a 5'-end 5'-phospho-2'-deoxyribonucleoside-DNA + H(+)</text>
        <dbReference type="Rhea" id="RHEA:66592"/>
        <dbReference type="Rhea" id="RHEA-COMP:13180"/>
        <dbReference type="Rhea" id="RHEA-COMP:16897"/>
        <dbReference type="Rhea" id="RHEA-COMP:17067"/>
        <dbReference type="ChEBI" id="CHEBI:15378"/>
        <dbReference type="ChEBI" id="CHEBI:136412"/>
        <dbReference type="ChEBI" id="CHEBI:157695"/>
        <dbReference type="ChEBI" id="CHEBI:167181"/>
        <dbReference type="EC" id="4.2.99.18"/>
    </reaction>
</comment>
<evidence type="ECO:0000256" key="2">
    <source>
        <dbReference type="ARBA" id="ARBA00001947"/>
    </source>
</evidence>
<keyword evidence="9" id="KW-0862">Zinc</keyword>
<evidence type="ECO:0000256" key="12">
    <source>
        <dbReference type="ARBA" id="ARBA00023239"/>
    </source>
</evidence>
<comment type="catalytic activity">
    <reaction evidence="1">
        <text>Hydrolysis of DNA containing ring-opened 7-methylguanine residues, releasing 2,6-diamino-4-hydroxy-5-(N-methyl)formamidopyrimidine.</text>
        <dbReference type="EC" id="3.2.2.23"/>
    </reaction>
</comment>
<dbReference type="GO" id="GO:0008270">
    <property type="term" value="F:zinc ion binding"/>
    <property type="evidence" value="ECO:0007669"/>
    <property type="project" value="UniProtKB-KW"/>
</dbReference>
<keyword evidence="8" id="KW-0378">Hydrolase</keyword>
<accession>A0A1G2TWD2</accession>
<dbReference type="SUPFAM" id="SSF46946">
    <property type="entry name" value="S13-like H2TH domain"/>
    <property type="match status" value="1"/>
</dbReference>
<sequence length="314" mass="36009">MPELPEVHTTVEGLKKVLIGKTIKTVWSDYYVATAHGERQTIKNKKYFEAFKKKVTGSKIIGLERRGKNILIHLSNKYTFIIHMKMTGHLMYGKYRKAARSKNLESRKEIWKAEEKGPLQDPYNRFLHFVCSLSDGKHLVLSDTRKFASITITETKNLHLHESIRNLGHEPLDPKFKLEKLLEIIKARKSMPIKSALLDQSGIAGIGNIYSDEILWKVGVHPLSKSSNIPNKKIRETYDFMRKILKFSINKGGDSKSDYRNALGEKGSFQNFHKVYGKKGGKCPKKHCSGIIERIVVRGRSAHFCPKHQIKYGY</sequence>
<dbReference type="FunFam" id="1.10.8.50:FF:000003">
    <property type="entry name" value="Formamidopyrimidine-DNA glycosylase"/>
    <property type="match status" value="1"/>
</dbReference>
<evidence type="ECO:0000256" key="4">
    <source>
        <dbReference type="ARBA" id="ARBA00011245"/>
    </source>
</evidence>
<keyword evidence="10" id="KW-0238">DNA-binding</keyword>
<evidence type="ECO:0000259" key="17">
    <source>
        <dbReference type="PROSITE" id="PS51066"/>
    </source>
</evidence>
<dbReference type="Pfam" id="PF01149">
    <property type="entry name" value="Fapy_DNA_glyco"/>
    <property type="match status" value="1"/>
</dbReference>
<dbReference type="Proteomes" id="UP000177707">
    <property type="component" value="Unassembled WGS sequence"/>
</dbReference>
<evidence type="ECO:0000256" key="11">
    <source>
        <dbReference type="ARBA" id="ARBA00023204"/>
    </source>
</evidence>
<evidence type="ECO:0000256" key="7">
    <source>
        <dbReference type="ARBA" id="ARBA00022771"/>
    </source>
</evidence>
<dbReference type="InterPro" id="IPR012319">
    <property type="entry name" value="FPG_cat"/>
</dbReference>
<dbReference type="Gene3D" id="1.10.8.50">
    <property type="match status" value="1"/>
</dbReference>
<evidence type="ECO:0000256" key="13">
    <source>
        <dbReference type="ARBA" id="ARBA00023268"/>
    </source>
</evidence>
<organism evidence="19 20">
    <name type="scientific">Candidatus Zambryskibacteria bacterium RIFCSPLOWO2_01_FULL_39_39</name>
    <dbReference type="NCBI Taxonomy" id="1802758"/>
    <lineage>
        <taxon>Bacteria</taxon>
        <taxon>Candidatus Zambryskiibacteriota</taxon>
    </lineage>
</organism>
<keyword evidence="13" id="KW-0511">Multifunctional enzyme</keyword>
<evidence type="ECO:0000313" key="19">
    <source>
        <dbReference type="EMBL" id="OHB01607.1"/>
    </source>
</evidence>
<dbReference type="STRING" id="1802758.A3A96_02980"/>
<evidence type="ECO:0000256" key="5">
    <source>
        <dbReference type="ARBA" id="ARBA00022723"/>
    </source>
</evidence>
<comment type="subunit">
    <text evidence="4">Monomer.</text>
</comment>
<protein>
    <submittedName>
        <fullName evidence="19">DNA-formamidopyrimidine glycosylase</fullName>
    </submittedName>
</protein>